<protein>
    <submittedName>
        <fullName evidence="1">CHAT domain-containing protein/Tfp pilus assembly protein PilF</fullName>
    </submittedName>
</protein>
<reference evidence="1" key="1">
    <citation type="submission" date="2020-08" db="EMBL/GenBank/DDBJ databases">
        <title>Genomic Encyclopedia of Type Strains, Phase IV (KMG-V): Genome sequencing to study the core and pangenomes of soil and plant-associated prokaryotes.</title>
        <authorList>
            <person name="Whitman W."/>
        </authorList>
    </citation>
    <scope>NUCLEOTIDE SEQUENCE</scope>
    <source>
        <strain evidence="1">M8UP15</strain>
    </source>
</reference>
<evidence type="ECO:0000313" key="2">
    <source>
        <dbReference type="Proteomes" id="UP000569005"/>
    </source>
</evidence>
<accession>A0ACC5NZS2</accession>
<gene>
    <name evidence="1" type="ORF">HDF13_002429</name>
</gene>
<organism evidence="1 2">
    <name type="scientific">Tunturiibacter gelidiferens</name>
    <dbReference type="NCBI Taxonomy" id="3069689"/>
    <lineage>
        <taxon>Bacteria</taxon>
        <taxon>Pseudomonadati</taxon>
        <taxon>Acidobacteriota</taxon>
        <taxon>Terriglobia</taxon>
        <taxon>Terriglobales</taxon>
        <taxon>Acidobacteriaceae</taxon>
        <taxon>Tunturiibacter</taxon>
    </lineage>
</organism>
<keyword evidence="2" id="KW-1185">Reference proteome</keyword>
<evidence type="ECO:0000313" key="1">
    <source>
        <dbReference type="EMBL" id="MBB5340096.1"/>
    </source>
</evidence>
<proteinExistence type="predicted"/>
<name>A0ACC5NZS2_9BACT</name>
<dbReference type="EMBL" id="JACHEA010000001">
    <property type="protein sequence ID" value="MBB5340096.1"/>
    <property type="molecule type" value="Genomic_DNA"/>
</dbReference>
<sequence>MGERQIWLDGFGSKAGRRSMCSVFLGGWRGSGGSRQIFRPRFGDSGVRKDLPWRIFYQSRDGFVIDDSGRARLQCRRKPEHIFVDHWWPYCSAIVLATASLFAISGLGCRSSVGIEDPAATFEHIRSDFLHGSLDVAQAEAEEARERFASRDANWSMKFRLLEGEILTYQGRRTDVLHLLDDKTVSYPDTGDAAIQRDLLCGLAHAGLGQSQQSDQELRQARVLCDLSNSHLDGEVFNAEARIQLNRNNLTAASDLYRKSLQAARGHADAFLEASDLLNLGYVALQMEHYDEAVALLQEATKFARSVQARQVTEAAMGDMGDAFYRLGDYEKALSNFQAAEKEAREIGTTSAQVVWLWEAGSSYYKLGDLKEAKTCYERALKSATAINATDQISDIETQLALLYFQEGQFDSAKIQSDEAVRAANLSGDKGAEIDAKFVQALLAIHQPNGQDAERMLMEVYESAEGAPYVRWQIEDGLAKYFTVRQNQKQAEIWYRRSIQTFEDKRNEVTDEELKLPFFANGNDLYRDYASFLIASHREDEALKLLDLGRARTLAEGLGTRKNSPTLREVLNPHAIARKLNAVILFYSLGPENSYLWAVTTTRTRFFLLPKEQEIESHVQSYQKAILRSNDALREANVDGRYLYDTIVAPAASMIPDGAKVFIIPDGGLNGLNFETLLKPGVGKLHYWIEDVTLTNANSIRLLSKVDSVSSSNEADNLLLIGNPVSSGTEYESLRNAPAEVDEIKRHFTVDRETVLTQAEAVPSAYGTIGPERFEYIHFVAHGTASRLSPLDSAVVLSASTAHPEDYKLYAREIVHHPLHARLVTISSCYGSGLRTYAGEELVGLSWAFLRAGAHNVIGALWEVNDASTPQLMDRLYDGLESGSKPDEALRTAKLAMMHSEGVTRKPMYWAAFQLYAGS</sequence>
<comment type="caution">
    <text evidence="1">The sequence shown here is derived from an EMBL/GenBank/DDBJ whole genome shotgun (WGS) entry which is preliminary data.</text>
</comment>
<dbReference type="Proteomes" id="UP000569005">
    <property type="component" value="Unassembled WGS sequence"/>
</dbReference>